<organism evidence="11 12">
    <name type="scientific">Marinobacterium stanieri</name>
    <dbReference type="NCBI Taxonomy" id="49186"/>
    <lineage>
        <taxon>Bacteria</taxon>
        <taxon>Pseudomonadati</taxon>
        <taxon>Pseudomonadota</taxon>
        <taxon>Gammaproteobacteria</taxon>
        <taxon>Oceanospirillales</taxon>
        <taxon>Oceanospirillaceae</taxon>
        <taxon>Marinobacterium</taxon>
    </lineage>
</organism>
<keyword evidence="3" id="KW-0813">Transport</keyword>
<keyword evidence="6 8" id="KW-1133">Transmembrane helix</keyword>
<evidence type="ECO:0000256" key="1">
    <source>
        <dbReference type="ARBA" id="ARBA00004651"/>
    </source>
</evidence>
<evidence type="ECO:0000256" key="4">
    <source>
        <dbReference type="ARBA" id="ARBA00022475"/>
    </source>
</evidence>
<dbReference type="InterPro" id="IPR003838">
    <property type="entry name" value="ABC3_permease_C"/>
</dbReference>
<dbReference type="Pfam" id="PF12704">
    <property type="entry name" value="MacB_PCD"/>
    <property type="match status" value="1"/>
</dbReference>
<gene>
    <name evidence="11" type="ORF">SAMN05421647_103343</name>
</gene>
<dbReference type="InterPro" id="IPR025857">
    <property type="entry name" value="MacB_PCD"/>
</dbReference>
<dbReference type="eggNOG" id="COG4591">
    <property type="taxonomic scope" value="Bacteria"/>
</dbReference>
<proteinExistence type="inferred from homology"/>
<dbReference type="InterPro" id="IPR011925">
    <property type="entry name" value="LolCE_TM"/>
</dbReference>
<dbReference type="PANTHER" id="PTHR30489:SF0">
    <property type="entry name" value="LIPOPROTEIN-RELEASING SYSTEM TRANSMEMBRANE PROTEIN LOLE"/>
    <property type="match status" value="1"/>
</dbReference>
<dbReference type="Pfam" id="PF02687">
    <property type="entry name" value="FtsX"/>
    <property type="match status" value="1"/>
</dbReference>
<dbReference type="Proteomes" id="UP000186895">
    <property type="component" value="Unassembled WGS sequence"/>
</dbReference>
<comment type="subcellular location">
    <subcellularLocation>
        <location evidence="1">Cell membrane</location>
        <topology evidence="1">Multi-pass membrane protein</topology>
    </subcellularLocation>
</comment>
<reference evidence="11 12" key="1">
    <citation type="submission" date="2017-01" db="EMBL/GenBank/DDBJ databases">
        <authorList>
            <person name="Mah S.A."/>
            <person name="Swanson W.J."/>
            <person name="Moy G.W."/>
            <person name="Vacquier V.D."/>
        </authorList>
    </citation>
    <scope>NUCLEOTIDE SEQUENCE [LARGE SCALE GENOMIC DNA]</scope>
    <source>
        <strain evidence="11 12">DSM 7027</strain>
    </source>
</reference>
<dbReference type="InterPro" id="IPR051447">
    <property type="entry name" value="Lipoprotein-release_system"/>
</dbReference>
<dbReference type="AlphaFoldDB" id="A0A1N6RHP8"/>
<keyword evidence="4" id="KW-1003">Cell membrane</keyword>
<dbReference type="RefSeq" id="WP_010321918.1">
    <property type="nucleotide sequence ID" value="NZ_FTMN01000003.1"/>
</dbReference>
<dbReference type="GO" id="GO:0044874">
    <property type="term" value="P:lipoprotein localization to outer membrane"/>
    <property type="evidence" value="ECO:0007669"/>
    <property type="project" value="TreeGrafter"/>
</dbReference>
<dbReference type="STRING" id="49186.SAMN05421647_103343"/>
<dbReference type="EMBL" id="FTMN01000003">
    <property type="protein sequence ID" value="SIQ28374.1"/>
    <property type="molecule type" value="Genomic_DNA"/>
</dbReference>
<evidence type="ECO:0000256" key="5">
    <source>
        <dbReference type="ARBA" id="ARBA00022692"/>
    </source>
</evidence>
<keyword evidence="11" id="KW-0449">Lipoprotein</keyword>
<feature type="domain" description="MacB-like periplasmic core" evidence="10">
    <location>
        <begin position="27"/>
        <end position="243"/>
    </location>
</feature>
<name>A0A1N6RHP8_9GAMM</name>
<keyword evidence="7 8" id="KW-0472">Membrane</keyword>
<feature type="transmembrane region" description="Helical" evidence="8">
    <location>
        <begin position="274"/>
        <end position="297"/>
    </location>
</feature>
<evidence type="ECO:0000259" key="9">
    <source>
        <dbReference type="Pfam" id="PF02687"/>
    </source>
</evidence>
<dbReference type="GO" id="GO:0042953">
    <property type="term" value="P:lipoprotein transport"/>
    <property type="evidence" value="ECO:0007669"/>
    <property type="project" value="InterPro"/>
</dbReference>
<evidence type="ECO:0000259" key="10">
    <source>
        <dbReference type="Pfam" id="PF12704"/>
    </source>
</evidence>
<evidence type="ECO:0000313" key="11">
    <source>
        <dbReference type="EMBL" id="SIQ28374.1"/>
    </source>
</evidence>
<evidence type="ECO:0000256" key="8">
    <source>
        <dbReference type="SAM" id="Phobius"/>
    </source>
</evidence>
<dbReference type="PANTHER" id="PTHR30489">
    <property type="entry name" value="LIPOPROTEIN-RELEASING SYSTEM TRANSMEMBRANE PROTEIN LOLE"/>
    <property type="match status" value="1"/>
</dbReference>
<accession>A0A1N6RHP8</accession>
<feature type="domain" description="ABC3 transporter permease C-terminal" evidence="9">
    <location>
        <begin position="276"/>
        <end position="409"/>
    </location>
</feature>
<evidence type="ECO:0000256" key="7">
    <source>
        <dbReference type="ARBA" id="ARBA00023136"/>
    </source>
</evidence>
<evidence type="ECO:0000256" key="3">
    <source>
        <dbReference type="ARBA" id="ARBA00022448"/>
    </source>
</evidence>
<dbReference type="NCBIfam" id="TIGR02212">
    <property type="entry name" value="lolCE"/>
    <property type="match status" value="1"/>
</dbReference>
<protein>
    <submittedName>
        <fullName evidence="11">Lipoprotein-releasing system permease protein</fullName>
    </submittedName>
</protein>
<feature type="transmembrane region" description="Helical" evidence="8">
    <location>
        <begin position="382"/>
        <end position="402"/>
    </location>
</feature>
<keyword evidence="12" id="KW-1185">Reference proteome</keyword>
<comment type="similarity">
    <text evidence="2">Belongs to the ABC-4 integral membrane protein family. LolC/E subfamily.</text>
</comment>
<keyword evidence="5 8" id="KW-0812">Transmembrane</keyword>
<evidence type="ECO:0000256" key="6">
    <source>
        <dbReference type="ARBA" id="ARBA00022989"/>
    </source>
</evidence>
<evidence type="ECO:0000256" key="2">
    <source>
        <dbReference type="ARBA" id="ARBA00005236"/>
    </source>
</evidence>
<feature type="transmembrane region" description="Helical" evidence="8">
    <location>
        <begin position="26"/>
        <end position="48"/>
    </location>
</feature>
<feature type="transmembrane region" description="Helical" evidence="8">
    <location>
        <begin position="317"/>
        <end position="343"/>
    </location>
</feature>
<dbReference type="GO" id="GO:0098797">
    <property type="term" value="C:plasma membrane protein complex"/>
    <property type="evidence" value="ECO:0007669"/>
    <property type="project" value="TreeGrafter"/>
</dbReference>
<evidence type="ECO:0000313" key="12">
    <source>
        <dbReference type="Proteomes" id="UP000186895"/>
    </source>
</evidence>
<sequence length="416" mass="45289">MFRPLSLFVGLRYTAAKRGNHFISFISLVSILGLMLGVAALILVLSVMNGFDRELRQRILGMVPHATLNAYGDQGLENWQSLQASVETAPGVEGAAPYIQAQGMLTSRGRVQGVLVNGIDPALEAQVSIIQRHMQEGDLSQLDGGEYRIVLGELLARFLGVTVGDKVTLVLPEASISVAGVVPRLKRFQVSGIFSVGAELDSNLAYIHIADAARIKRMSTGRVDGLRLKFDDLFQAPRLAREVASAQSEPLYVSDWTRTHGNLFQAIQMEKRMIALLLLLIVFVAAFNIVSTLVMVVTDKQADIAILRTMGATPATILRVFMVQGILIGLIGTALGVLLGVTLALTVTDLVAWIEQVLGIEFLSADVYFISYLPSELLWSDVGMITLAAFSISFLATLYPAWRASRTQPAEALRYE</sequence>